<feature type="transmembrane region" description="Helical" evidence="1">
    <location>
        <begin position="390"/>
        <end position="413"/>
    </location>
</feature>
<protein>
    <recommendedName>
        <fullName evidence="4">NACHT domain-containing protein</fullName>
    </recommendedName>
</protein>
<feature type="transmembrane region" description="Helical" evidence="1">
    <location>
        <begin position="514"/>
        <end position="536"/>
    </location>
</feature>
<dbReference type="Proteomes" id="UP000317039">
    <property type="component" value="Chromosome"/>
</dbReference>
<dbReference type="GeneID" id="80335063"/>
<gene>
    <name evidence="2" type="ORF">FOH10_22145</name>
</gene>
<feature type="transmembrane region" description="Helical" evidence="1">
    <location>
        <begin position="419"/>
        <end position="437"/>
    </location>
</feature>
<evidence type="ECO:0008006" key="4">
    <source>
        <dbReference type="Google" id="ProtNLM"/>
    </source>
</evidence>
<organism evidence="2 3">
    <name type="scientific">Nocardia otitidiscaviarum</name>
    <dbReference type="NCBI Taxonomy" id="1823"/>
    <lineage>
        <taxon>Bacteria</taxon>
        <taxon>Bacillati</taxon>
        <taxon>Actinomycetota</taxon>
        <taxon>Actinomycetes</taxon>
        <taxon>Mycobacteriales</taxon>
        <taxon>Nocardiaceae</taxon>
        <taxon>Nocardia</taxon>
    </lineage>
</organism>
<keyword evidence="1" id="KW-0812">Transmembrane</keyword>
<accession>A0A516NQ37</accession>
<sequence>MLVRWAEDLARAVREREQENLTLLWMSRAEFDRSVEYDRIRFESWAPEAEYEDPAIRTVRRIGEYYPRRTGGRLVILGEPGAGKAVTLLGLLLALHAERDGLPVADRGPIPVRVDASTWNPLTRSLTGWLAERIARDYGLRTMVVRRLVEGGAILPLLERADAMDVPGREPIRLRRAIEQLDGDEWADRPVVLGCDADVYQRLRADRAALSAATVIELQPIGTQTVLERLNEMRVDPSYDSDTWKPVVWRLVESPDGPLARSLRTPLRFTLAVSYLRRTDADDIVRLACAGSEAEVSSLLHSAVLGAAVDTTARADGDNAYSEAHVHRWLHSLARYLGTRPRSGRLDTVFGRDDIWELVGRRSRLLHATLAAVLGFVLLGYAYGILTTRYACLPTSSGAGLFGLFGWSCAAPAFELDPLLIPLALLCGVVSAAPTWTRQSWSPVASVPARVGATALFAGLVVALAVDIAWWNYRPMESARTLAIGLAVSAIAAAAVAARGWSGSTSRLVERATRFAATGFVVGLAVAVAQAAAIAADAPTHWLHDRVILLVGNGMAGVAGVWPIAALLAALLAFLGPVLESRFLAPAADYRWLFRWGRTGWVLLLTAAALLVTGYLAWVIATQRSGLHLVLFTVVVAALVVGGGSTVVRRVRYLCACLVLLGSDQFSARPTEFLNWAHRAGLLRAGGGHYQFTDESFRRWLLANPLPHTELDPGAAAGLELART</sequence>
<reference evidence="2 3" key="1">
    <citation type="submission" date="2019-07" db="EMBL/GenBank/DDBJ databases">
        <title>Complete Genome Sequence and Methylome Analysis of Nocardia otitidis-caviarum NEB252.</title>
        <authorList>
            <person name="Fomenkov A."/>
            <person name="Anton B.P."/>
            <person name="Vincze T."/>
            <person name="Roberts R.J."/>
        </authorList>
    </citation>
    <scope>NUCLEOTIDE SEQUENCE [LARGE SCALE GENOMIC DNA]</scope>
    <source>
        <strain evidence="2 3">NEB252</strain>
    </source>
</reference>
<dbReference type="RefSeq" id="WP_143982168.1">
    <property type="nucleotide sequence ID" value="NZ_CP041695.1"/>
</dbReference>
<evidence type="ECO:0000256" key="1">
    <source>
        <dbReference type="SAM" id="Phobius"/>
    </source>
</evidence>
<feature type="transmembrane region" description="Helical" evidence="1">
    <location>
        <begin position="365"/>
        <end position="383"/>
    </location>
</feature>
<dbReference type="KEGG" id="nod:FOH10_22145"/>
<evidence type="ECO:0000313" key="3">
    <source>
        <dbReference type="Proteomes" id="UP000317039"/>
    </source>
</evidence>
<proteinExistence type="predicted"/>
<evidence type="ECO:0000313" key="2">
    <source>
        <dbReference type="EMBL" id="QDP81015.1"/>
    </source>
</evidence>
<feature type="transmembrane region" description="Helical" evidence="1">
    <location>
        <begin position="482"/>
        <end position="502"/>
    </location>
</feature>
<keyword evidence="1" id="KW-0472">Membrane</keyword>
<feature type="transmembrane region" description="Helical" evidence="1">
    <location>
        <begin position="556"/>
        <end position="579"/>
    </location>
</feature>
<feature type="transmembrane region" description="Helical" evidence="1">
    <location>
        <begin position="627"/>
        <end position="648"/>
    </location>
</feature>
<feature type="transmembrane region" description="Helical" evidence="1">
    <location>
        <begin position="600"/>
        <end position="621"/>
    </location>
</feature>
<keyword evidence="1" id="KW-1133">Transmembrane helix</keyword>
<name>A0A516NQ37_9NOCA</name>
<dbReference type="AlphaFoldDB" id="A0A516NQ37"/>
<feature type="transmembrane region" description="Helical" evidence="1">
    <location>
        <begin position="449"/>
        <end position="470"/>
    </location>
</feature>
<dbReference type="EMBL" id="CP041695">
    <property type="protein sequence ID" value="QDP81015.1"/>
    <property type="molecule type" value="Genomic_DNA"/>
</dbReference>